<organism evidence="6 7">
    <name type="scientific">Parendozoicomonas callyspongiae</name>
    <dbReference type="NCBI Taxonomy" id="2942213"/>
    <lineage>
        <taxon>Bacteria</taxon>
        <taxon>Pseudomonadati</taxon>
        <taxon>Pseudomonadota</taxon>
        <taxon>Gammaproteobacteria</taxon>
        <taxon>Oceanospirillales</taxon>
        <taxon>Endozoicomonadaceae</taxon>
        <taxon>Parendozoicomonas</taxon>
    </lineage>
</organism>
<dbReference type="HAMAP" id="MF_00724">
    <property type="entry name" value="FliE"/>
    <property type="match status" value="1"/>
</dbReference>
<dbReference type="RefSeq" id="WP_249698579.1">
    <property type="nucleotide sequence ID" value="NZ_JAMFLX010000006.1"/>
</dbReference>
<keyword evidence="6" id="KW-0282">Flagellum</keyword>
<evidence type="ECO:0000256" key="1">
    <source>
        <dbReference type="ARBA" id="ARBA00004117"/>
    </source>
</evidence>
<dbReference type="EMBL" id="JAMFLX010000006">
    <property type="protein sequence ID" value="MCL6269540.1"/>
    <property type="molecule type" value="Genomic_DNA"/>
</dbReference>
<dbReference type="PANTHER" id="PTHR34653:SF1">
    <property type="entry name" value="FLAGELLAR HOOK-BASAL BODY COMPLEX PROTEIN FLIE"/>
    <property type="match status" value="1"/>
</dbReference>
<gene>
    <name evidence="5" type="primary">fliE</name>
    <name evidence="6" type="ORF">M3P05_06245</name>
</gene>
<keyword evidence="6" id="KW-0969">Cilium</keyword>
<dbReference type="InterPro" id="IPR001624">
    <property type="entry name" value="FliE"/>
</dbReference>
<comment type="similarity">
    <text evidence="2 5">Belongs to the FliE family.</text>
</comment>
<proteinExistence type="inferred from homology"/>
<keyword evidence="7" id="KW-1185">Reference proteome</keyword>
<evidence type="ECO:0000256" key="2">
    <source>
        <dbReference type="ARBA" id="ARBA00009272"/>
    </source>
</evidence>
<dbReference type="Pfam" id="PF02049">
    <property type="entry name" value="FliE"/>
    <property type="match status" value="1"/>
</dbReference>
<evidence type="ECO:0000256" key="3">
    <source>
        <dbReference type="ARBA" id="ARBA00018024"/>
    </source>
</evidence>
<dbReference type="Proteomes" id="UP001203338">
    <property type="component" value="Unassembled WGS sequence"/>
</dbReference>
<dbReference type="PANTHER" id="PTHR34653">
    <property type="match status" value="1"/>
</dbReference>
<accession>A0ABT0PDV0</accession>
<protein>
    <recommendedName>
        <fullName evidence="3 5">Flagellar hook-basal body complex protein FliE</fullName>
    </recommendedName>
</protein>
<sequence length="113" mass="12469">MTEINLLVNMNVPTIDSIPDIYGQQGLPDDAVSSALQGNVSQGYLEIFRQSLETVNTSQNLAAQQMTAVSLHKSDDLIGTVMAIQNASLSFQFLLQARNRVVEGYHELFNQQI</sequence>
<dbReference type="PRINTS" id="PR01006">
    <property type="entry name" value="FLGHOOKFLIE"/>
</dbReference>
<keyword evidence="4 5" id="KW-0975">Bacterial flagellum</keyword>
<evidence type="ECO:0000256" key="5">
    <source>
        <dbReference type="HAMAP-Rule" id="MF_00724"/>
    </source>
</evidence>
<evidence type="ECO:0000313" key="6">
    <source>
        <dbReference type="EMBL" id="MCL6269540.1"/>
    </source>
</evidence>
<comment type="caution">
    <text evidence="6">The sequence shown here is derived from an EMBL/GenBank/DDBJ whole genome shotgun (WGS) entry which is preliminary data.</text>
</comment>
<evidence type="ECO:0000313" key="7">
    <source>
        <dbReference type="Proteomes" id="UP001203338"/>
    </source>
</evidence>
<comment type="subcellular location">
    <subcellularLocation>
        <location evidence="1 5">Bacterial flagellum basal body</location>
    </subcellularLocation>
</comment>
<evidence type="ECO:0000256" key="4">
    <source>
        <dbReference type="ARBA" id="ARBA00023143"/>
    </source>
</evidence>
<name>A0ABT0PDV0_9GAMM</name>
<reference evidence="6 7" key="1">
    <citation type="submission" date="2022-05" db="EMBL/GenBank/DDBJ databases">
        <authorList>
            <person name="Park J.-S."/>
        </authorList>
    </citation>
    <scope>NUCLEOTIDE SEQUENCE [LARGE SCALE GENOMIC DNA]</scope>
    <source>
        <strain evidence="6 7">2012CJ34-2</strain>
    </source>
</reference>
<keyword evidence="6" id="KW-0966">Cell projection</keyword>